<evidence type="ECO:0000313" key="3">
    <source>
        <dbReference type="Proteomes" id="UP000824193"/>
    </source>
</evidence>
<dbReference type="PANTHER" id="PTHR12526">
    <property type="entry name" value="GLYCOSYLTRANSFERASE"/>
    <property type="match status" value="1"/>
</dbReference>
<protein>
    <submittedName>
        <fullName evidence="2">Glycosyltransferase family 4 protein</fullName>
    </submittedName>
</protein>
<feature type="domain" description="Glycosyltransferase subfamily 4-like N-terminal" evidence="1">
    <location>
        <begin position="20"/>
        <end position="201"/>
    </location>
</feature>
<reference evidence="2" key="1">
    <citation type="journal article" date="2021" name="PeerJ">
        <title>Extensive microbial diversity within the chicken gut microbiome revealed by metagenomics and culture.</title>
        <authorList>
            <person name="Gilroy R."/>
            <person name="Ravi A."/>
            <person name="Getino M."/>
            <person name="Pursley I."/>
            <person name="Horton D.L."/>
            <person name="Alikhan N.F."/>
            <person name="Baker D."/>
            <person name="Gharbi K."/>
            <person name="Hall N."/>
            <person name="Watson M."/>
            <person name="Adriaenssens E.M."/>
            <person name="Foster-Nyarko E."/>
            <person name="Jarju S."/>
            <person name="Secka A."/>
            <person name="Antonio M."/>
            <person name="Oren A."/>
            <person name="Chaudhuri R.R."/>
            <person name="La Ragione R."/>
            <person name="Hildebrand F."/>
            <person name="Pallen M.J."/>
        </authorList>
    </citation>
    <scope>NUCLEOTIDE SEQUENCE</scope>
    <source>
        <strain evidence="2">2239</strain>
    </source>
</reference>
<dbReference type="EMBL" id="DXFW01000036">
    <property type="protein sequence ID" value="HIX06499.1"/>
    <property type="molecule type" value="Genomic_DNA"/>
</dbReference>
<evidence type="ECO:0000313" key="2">
    <source>
        <dbReference type="EMBL" id="HIX06499.1"/>
    </source>
</evidence>
<gene>
    <name evidence="2" type="ORF">H9865_10470</name>
</gene>
<dbReference type="Proteomes" id="UP000824193">
    <property type="component" value="Unassembled WGS sequence"/>
</dbReference>
<dbReference type="Gene3D" id="3.40.50.2000">
    <property type="entry name" value="Glycogen Phosphorylase B"/>
    <property type="match status" value="2"/>
</dbReference>
<dbReference type="AlphaFoldDB" id="A0A9D1V5P7"/>
<proteinExistence type="predicted"/>
<sequence>MEGRKKLLIVTQHFWPEAFRVNDLAAGFIERGYEVDVLCGLPNYPKGEWFSGYRYTGPRRETHDGVNIIRAGEIRRKGNTGLRIFLNYVSWPVCAVANLWRLKGPYAAVLCYNTSPVLMNLPAILYAKTHRVPLTSYVLDIWPENLYSVLPVKNRFLRGVAHWVSDWHYRRCDRLIAMSESLRRRLCERTKKPEAAVAVIPQHCEDFYAVPIHDEALAARFAGRFNLVFTGNFSPAQSLETVIKAAVKARRQGADALRLVLVGDGMSADALKALAKELDAGGTVEFLPSVRPEQVPAYTALADVLVASLSASPDLGMTVPAKIASYMAAAKPLLASMDGEGAAAVAEAGCGLVSAAEDVDALAANMAALCAASDEQRTEMGRRAFAYYETHYRRRAVLDRLEEFILRGNQE</sequence>
<dbReference type="InterPro" id="IPR028098">
    <property type="entry name" value="Glyco_trans_4-like_N"/>
</dbReference>
<dbReference type="SUPFAM" id="SSF53756">
    <property type="entry name" value="UDP-Glycosyltransferase/glycogen phosphorylase"/>
    <property type="match status" value="1"/>
</dbReference>
<organism evidence="2 3">
    <name type="scientific">Candidatus Allofournierella pullicola</name>
    <dbReference type="NCBI Taxonomy" id="2838596"/>
    <lineage>
        <taxon>Bacteria</taxon>
        <taxon>Bacillati</taxon>
        <taxon>Bacillota</taxon>
        <taxon>Clostridia</taxon>
        <taxon>Eubacteriales</taxon>
        <taxon>Oscillospiraceae</taxon>
        <taxon>Allofournierella</taxon>
    </lineage>
</organism>
<dbReference type="Pfam" id="PF13579">
    <property type="entry name" value="Glyco_trans_4_4"/>
    <property type="match status" value="1"/>
</dbReference>
<comment type="caution">
    <text evidence="2">The sequence shown here is derived from an EMBL/GenBank/DDBJ whole genome shotgun (WGS) entry which is preliminary data.</text>
</comment>
<evidence type="ECO:0000259" key="1">
    <source>
        <dbReference type="Pfam" id="PF13579"/>
    </source>
</evidence>
<dbReference type="CDD" id="cd03794">
    <property type="entry name" value="GT4_WbuB-like"/>
    <property type="match status" value="1"/>
</dbReference>
<name>A0A9D1V5P7_9FIRM</name>
<accession>A0A9D1V5P7</accession>
<dbReference type="Pfam" id="PF13692">
    <property type="entry name" value="Glyco_trans_1_4"/>
    <property type="match status" value="1"/>
</dbReference>
<reference evidence="2" key="2">
    <citation type="submission" date="2021-04" db="EMBL/GenBank/DDBJ databases">
        <authorList>
            <person name="Gilroy R."/>
        </authorList>
    </citation>
    <scope>NUCLEOTIDE SEQUENCE</scope>
    <source>
        <strain evidence="2">2239</strain>
    </source>
</reference>